<sequence length="128" mass="14592">MNLVRQQEFVQAFHYDALPNEHTEETAINVSLNPFPIEEGTPLNPEKDSVLGLRIEFKIVLEKVALSGDVAQFVQLIDRKVDKIEDFSPEEINELVRPLFVLIERLAYEITEISLDEPGVQLNFSPEA</sequence>
<dbReference type="Proteomes" id="UP000310506">
    <property type="component" value="Unassembled WGS sequence"/>
</dbReference>
<dbReference type="OrthoDB" id="2226139at2"/>
<dbReference type="InterPro" id="IPR009530">
    <property type="entry name" value="DUF1149"/>
</dbReference>
<gene>
    <name evidence="1" type="ORF">ESZ54_00800</name>
</gene>
<name>A0A4S3B5K4_9ENTE</name>
<organism evidence="1 2">
    <name type="scientific">Vagococcus silagei</name>
    <dbReference type="NCBI Taxonomy" id="2508885"/>
    <lineage>
        <taxon>Bacteria</taxon>
        <taxon>Bacillati</taxon>
        <taxon>Bacillota</taxon>
        <taxon>Bacilli</taxon>
        <taxon>Lactobacillales</taxon>
        <taxon>Enterococcaceae</taxon>
        <taxon>Vagococcus</taxon>
    </lineage>
</organism>
<dbReference type="EMBL" id="SDGV01000001">
    <property type="protein sequence ID" value="THB62384.1"/>
    <property type="molecule type" value="Genomic_DNA"/>
</dbReference>
<evidence type="ECO:0000313" key="2">
    <source>
        <dbReference type="Proteomes" id="UP000310506"/>
    </source>
</evidence>
<dbReference type="PIRSF" id="PIRSF031568">
    <property type="entry name" value="UCP031568"/>
    <property type="match status" value="1"/>
</dbReference>
<dbReference type="Gene3D" id="3.10.420.10">
    <property type="entry name" value="SecB-like"/>
    <property type="match status" value="1"/>
</dbReference>
<dbReference type="RefSeq" id="WP_136135770.1">
    <property type="nucleotide sequence ID" value="NZ_SDGV01000001.1"/>
</dbReference>
<protein>
    <submittedName>
        <fullName evidence="1">DUF1149 family protein</fullName>
    </submittedName>
</protein>
<evidence type="ECO:0000313" key="1">
    <source>
        <dbReference type="EMBL" id="THB62384.1"/>
    </source>
</evidence>
<dbReference type="AlphaFoldDB" id="A0A4S3B5K4"/>
<comment type="caution">
    <text evidence="1">The sequence shown here is derived from an EMBL/GenBank/DDBJ whole genome shotgun (WGS) entry which is preliminary data.</text>
</comment>
<proteinExistence type="predicted"/>
<dbReference type="InterPro" id="IPR035958">
    <property type="entry name" value="SecB-like_sf"/>
</dbReference>
<dbReference type="Pfam" id="PF06619">
    <property type="entry name" value="DUF1149"/>
    <property type="match status" value="1"/>
</dbReference>
<reference evidence="1 2" key="1">
    <citation type="submission" date="2019-01" db="EMBL/GenBank/DDBJ databases">
        <title>Vagococcus silagei sp. nov. isolated from brewer's grain.</title>
        <authorList>
            <person name="Guu J.-R."/>
        </authorList>
    </citation>
    <scope>NUCLEOTIDE SEQUENCE [LARGE SCALE GENOMIC DNA]</scope>
    <source>
        <strain evidence="1 2">2B-2</strain>
    </source>
</reference>
<dbReference type="SUPFAM" id="SSF54611">
    <property type="entry name" value="SecB-like"/>
    <property type="match status" value="1"/>
</dbReference>
<keyword evidence="2" id="KW-1185">Reference proteome</keyword>
<accession>A0A4S3B5K4</accession>